<reference evidence="1" key="1">
    <citation type="submission" date="2015-08" db="EMBL/GenBank/DDBJ databases">
        <authorList>
            <person name="Babu N.S."/>
            <person name="Beckwith C.J."/>
            <person name="Beseler K.G."/>
            <person name="Brison A."/>
            <person name="Carone J.V."/>
            <person name="Caskin T.P."/>
            <person name="Diamond M."/>
            <person name="Durham M.E."/>
            <person name="Foxe J.M."/>
            <person name="Go M."/>
            <person name="Henderson B.A."/>
            <person name="Jones I.B."/>
            <person name="McGettigan J.A."/>
            <person name="Micheletti S.J."/>
            <person name="Nasrallah M.E."/>
            <person name="Ortiz D."/>
            <person name="Piller C.R."/>
            <person name="Privatt S.R."/>
            <person name="Schneider S.L."/>
            <person name="Sharp S."/>
            <person name="Smith T.C."/>
            <person name="Stanton J.D."/>
            <person name="Ullery H.E."/>
            <person name="Wilson R.J."/>
            <person name="Serrano M.G."/>
            <person name="Buck G."/>
            <person name="Lee V."/>
            <person name="Wang Y."/>
            <person name="Carvalho R."/>
            <person name="Voegtly L."/>
            <person name="Shi R."/>
            <person name="Duckworth R."/>
            <person name="Johnson A."/>
            <person name="Loviza R."/>
            <person name="Walstead R."/>
            <person name="Shah Z."/>
            <person name="Kiflezghi M."/>
            <person name="Wade K."/>
            <person name="Ball S.L."/>
            <person name="Bradley K.W."/>
            <person name="Asai D.J."/>
            <person name="Bowman C.A."/>
            <person name="Russell D.A."/>
            <person name="Pope W.H."/>
            <person name="Jacobs-Sera D."/>
            <person name="Hendrix R.W."/>
            <person name="Hatfull G.F."/>
        </authorList>
    </citation>
    <scope>NUCLEOTIDE SEQUENCE</scope>
</reference>
<dbReference type="SUPFAM" id="SSF53335">
    <property type="entry name" value="S-adenosyl-L-methionine-dependent methyltransferases"/>
    <property type="match status" value="1"/>
</dbReference>
<keyword evidence="1" id="KW-0808">Transferase</keyword>
<dbReference type="GO" id="GO:0032259">
    <property type="term" value="P:methylation"/>
    <property type="evidence" value="ECO:0007669"/>
    <property type="project" value="UniProtKB-KW"/>
</dbReference>
<dbReference type="GO" id="GO:0008168">
    <property type="term" value="F:methyltransferase activity"/>
    <property type="evidence" value="ECO:0007669"/>
    <property type="project" value="UniProtKB-KW"/>
</dbReference>
<accession>A0A2P2CDQ0</accession>
<sequence length="234" mass="25979">MKRSYVAVVRVVRGLLRALGLMGPFDAWARRSRTGRWLRSLLAIYDVRELVVLDTPWWTFESAELVAEHLAERPGARVFEWGSGASTAWLSRRAGHVMAVEHDAEWAEQVRPLAGDDVEVLTVPPVPTTSGEGVLSQKPGFAGLDFSDYVAAIDQQDGVFDLIVIDGRAREACLARAVPRLATGGIIVFDNVDRRRYRDAMAAQPGIEVRWTRGLTPSLPYPTRTALIRRSRTA</sequence>
<evidence type="ECO:0000313" key="1">
    <source>
        <dbReference type="EMBL" id="CUR60136.1"/>
    </source>
</evidence>
<dbReference type="Pfam" id="PF13578">
    <property type="entry name" value="Methyltransf_24"/>
    <property type="match status" value="1"/>
</dbReference>
<name>A0A2P2CDQ0_9ZZZZ</name>
<dbReference type="EMBL" id="CZKB01000012">
    <property type="protein sequence ID" value="CUR60136.1"/>
    <property type="molecule type" value="Genomic_DNA"/>
</dbReference>
<organism evidence="1">
    <name type="scientific">metagenome</name>
    <dbReference type="NCBI Taxonomy" id="256318"/>
    <lineage>
        <taxon>unclassified sequences</taxon>
        <taxon>metagenomes</taxon>
    </lineage>
</organism>
<gene>
    <name evidence="1" type="ORF">NOCA120095</name>
</gene>
<dbReference type="InterPro" id="IPR029063">
    <property type="entry name" value="SAM-dependent_MTases_sf"/>
</dbReference>
<protein>
    <submittedName>
        <fullName evidence="1">Putative methyltransferase</fullName>
    </submittedName>
</protein>
<proteinExistence type="predicted"/>
<keyword evidence="1" id="KW-0489">Methyltransferase</keyword>
<dbReference type="AlphaFoldDB" id="A0A2P2CDQ0"/>
<dbReference type="Gene3D" id="3.40.50.150">
    <property type="entry name" value="Vaccinia Virus protein VP39"/>
    <property type="match status" value="1"/>
</dbReference>